<feature type="region of interest" description="Disordered" evidence="2">
    <location>
        <begin position="295"/>
        <end position="333"/>
    </location>
</feature>
<keyword evidence="1" id="KW-0175">Coiled coil</keyword>
<keyword evidence="4" id="KW-1185">Reference proteome</keyword>
<reference evidence="3 4" key="1">
    <citation type="journal article" date="2019" name="Int. J. Syst. Evol. Microbiol.">
        <title>The Global Catalogue of Microorganisms (GCM) 10K type strain sequencing project: providing services to taxonomists for standard genome sequencing and annotation.</title>
        <authorList>
            <consortium name="The Broad Institute Genomics Platform"/>
            <consortium name="The Broad Institute Genome Sequencing Center for Infectious Disease"/>
            <person name="Wu L."/>
            <person name="Ma J."/>
        </authorList>
    </citation>
    <scope>NUCLEOTIDE SEQUENCE [LARGE SCALE GENOMIC DNA]</scope>
    <source>
        <strain evidence="3 4">JCM 14902</strain>
    </source>
</reference>
<accession>A0ABN2T0U6</accession>
<organism evidence="3 4">
    <name type="scientific">Microbacterium pumilum</name>
    <dbReference type="NCBI Taxonomy" id="344165"/>
    <lineage>
        <taxon>Bacteria</taxon>
        <taxon>Bacillati</taxon>
        <taxon>Actinomycetota</taxon>
        <taxon>Actinomycetes</taxon>
        <taxon>Micrococcales</taxon>
        <taxon>Microbacteriaceae</taxon>
        <taxon>Microbacterium</taxon>
    </lineage>
</organism>
<evidence type="ECO:0000313" key="4">
    <source>
        <dbReference type="Proteomes" id="UP001500326"/>
    </source>
</evidence>
<evidence type="ECO:0000313" key="3">
    <source>
        <dbReference type="EMBL" id="GAA1996223.1"/>
    </source>
</evidence>
<feature type="coiled-coil region" evidence="1">
    <location>
        <begin position="48"/>
        <end position="100"/>
    </location>
</feature>
<dbReference type="EMBL" id="BAAAOH010000001">
    <property type="protein sequence ID" value="GAA1996223.1"/>
    <property type="molecule type" value="Genomic_DNA"/>
</dbReference>
<dbReference type="Proteomes" id="UP001500326">
    <property type="component" value="Unassembled WGS sequence"/>
</dbReference>
<proteinExistence type="predicted"/>
<evidence type="ECO:0000256" key="1">
    <source>
        <dbReference type="SAM" id="Coils"/>
    </source>
</evidence>
<gene>
    <name evidence="3" type="ORF">GCM10009777_36180</name>
</gene>
<comment type="caution">
    <text evidence="3">The sequence shown here is derived from an EMBL/GenBank/DDBJ whole genome shotgun (WGS) entry which is preliminary data.</text>
</comment>
<sequence length="333" mass="36734">MNMEDPAQTDPGRKRCRPSTTEGGCDPSSGIDGRKCRDKGLTAQLEYSKEHEQALEEAKKTYAEARISYREKRHEAALKVQDMKHQVKHLIERIKCLIEQDRVVRCLDDAYEEVCEQLNCCEGTGGCCAVEFAFDPDPPADSEKGDRKLAHRIERYKAEIAKAKDCFTSLTGEPAALAARVEDVKKDLDAILAALADDAAKVDLKKQYASALVAKRKLARIWNGFGDTTAYIDCLCTSLTTWSNGVYTVSLLVGEQAVRTCAQESEETWCKTLLGGPVAEILAVYDRLCGSDKPCGTDKPEEPEDDHSDDCGCGKHKHHDDDGEPSVEQVQSA</sequence>
<protein>
    <submittedName>
        <fullName evidence="3">Uncharacterized protein</fullName>
    </submittedName>
</protein>
<name>A0ABN2T0U6_9MICO</name>
<feature type="region of interest" description="Disordered" evidence="2">
    <location>
        <begin position="1"/>
        <end position="33"/>
    </location>
</feature>
<evidence type="ECO:0000256" key="2">
    <source>
        <dbReference type="SAM" id="MobiDB-lite"/>
    </source>
</evidence>
<dbReference type="RefSeq" id="WP_344065587.1">
    <property type="nucleotide sequence ID" value="NZ_BAAAOH010000001.1"/>
</dbReference>